<keyword evidence="3" id="KW-1185">Reference proteome</keyword>
<organism evidence="2 3">
    <name type="scientific">Rhodococcus ruber</name>
    <dbReference type="NCBI Taxonomy" id="1830"/>
    <lineage>
        <taxon>Bacteria</taxon>
        <taxon>Bacillati</taxon>
        <taxon>Actinomycetota</taxon>
        <taxon>Actinomycetes</taxon>
        <taxon>Mycobacteriales</taxon>
        <taxon>Nocardiaceae</taxon>
        <taxon>Rhodococcus</taxon>
    </lineage>
</organism>
<feature type="transmembrane region" description="Helical" evidence="1">
    <location>
        <begin position="136"/>
        <end position="159"/>
    </location>
</feature>
<gene>
    <name evidence="2" type="ORF">O4220_11415</name>
</gene>
<feature type="transmembrane region" description="Helical" evidence="1">
    <location>
        <begin position="165"/>
        <end position="184"/>
    </location>
</feature>
<dbReference type="Proteomes" id="UP001081071">
    <property type="component" value="Unassembled WGS sequence"/>
</dbReference>
<comment type="caution">
    <text evidence="2">The sequence shown here is derived from an EMBL/GenBank/DDBJ whole genome shotgun (WGS) entry which is preliminary data.</text>
</comment>
<feature type="transmembrane region" description="Helical" evidence="1">
    <location>
        <begin position="77"/>
        <end position="94"/>
    </location>
</feature>
<proteinExistence type="predicted"/>
<name>A0ABT4MGF9_9NOCA</name>
<evidence type="ECO:0000313" key="3">
    <source>
        <dbReference type="Proteomes" id="UP001081071"/>
    </source>
</evidence>
<feature type="transmembrane region" description="Helical" evidence="1">
    <location>
        <begin position="34"/>
        <end position="57"/>
    </location>
</feature>
<dbReference type="EMBL" id="JAPWIJ010000004">
    <property type="protein sequence ID" value="MCZ4519125.1"/>
    <property type="molecule type" value="Genomic_DNA"/>
</dbReference>
<feature type="transmembrane region" description="Helical" evidence="1">
    <location>
        <begin position="100"/>
        <end position="116"/>
    </location>
</feature>
<keyword evidence="1" id="KW-0472">Membrane</keyword>
<evidence type="ECO:0008006" key="4">
    <source>
        <dbReference type="Google" id="ProtNLM"/>
    </source>
</evidence>
<accession>A0ABT4MGF9</accession>
<evidence type="ECO:0000256" key="1">
    <source>
        <dbReference type="SAM" id="Phobius"/>
    </source>
</evidence>
<dbReference type="RefSeq" id="WP_269604194.1">
    <property type="nucleotide sequence ID" value="NZ_JAPWIJ010000004.1"/>
</dbReference>
<reference evidence="2" key="1">
    <citation type="submission" date="2022-12" db="EMBL/GenBank/DDBJ databases">
        <authorList>
            <person name="Krivoruchko A.V."/>
            <person name="Elkin A."/>
        </authorList>
    </citation>
    <scope>NUCLEOTIDE SEQUENCE</scope>
    <source>
        <strain evidence="2">IEGM 1391</strain>
    </source>
</reference>
<protein>
    <recommendedName>
        <fullName evidence="4">Integral membrane protein</fullName>
    </recommendedName>
</protein>
<keyword evidence="1" id="KW-0812">Transmembrane</keyword>
<evidence type="ECO:0000313" key="2">
    <source>
        <dbReference type="EMBL" id="MCZ4519125.1"/>
    </source>
</evidence>
<sequence length="194" mass="20084">MRGSAVLAAVVVVSALIQALTVLGDPVPTSSLGFAALVLASVAAVVLALWITASTALDVVDGNASGALSRAWRRPRVLVWCVVLTGVAVALAIVFPLLPAIVILVALLILPAAVDGHRNPFVAAWHAVQRSPGRCAVAAVVTVLAYVVAWVVALVLGFFVTGVVAAFVTWLLFGATAAALLVYWSRLYRRAALL</sequence>
<keyword evidence="1" id="KW-1133">Transmembrane helix</keyword>